<gene>
    <name evidence="1" type="ORF">LOY88_006627</name>
</gene>
<dbReference type="EMBL" id="JALBCA010000181">
    <property type="protein sequence ID" value="KAI2381733.1"/>
    <property type="molecule type" value="Genomic_DNA"/>
</dbReference>
<name>A0ACB8UMD1_9EURO</name>
<evidence type="ECO:0000313" key="1">
    <source>
        <dbReference type="EMBL" id="KAI2381733.1"/>
    </source>
</evidence>
<proteinExistence type="predicted"/>
<reference evidence="1" key="1">
    <citation type="journal article" date="2022" name="bioRxiv">
        <title>Population genetic analysis of Ophidiomyces ophidiicola, the causative agent of snake fungal disease, indicates recent introductions to the USA.</title>
        <authorList>
            <person name="Ladner J.T."/>
            <person name="Palmer J.M."/>
            <person name="Ettinger C.L."/>
            <person name="Stajich J.E."/>
            <person name="Farrell T.M."/>
            <person name="Glorioso B.M."/>
            <person name="Lawson B."/>
            <person name="Price S.J."/>
            <person name="Stengle A.G."/>
            <person name="Grear D.A."/>
            <person name="Lorch J.M."/>
        </authorList>
    </citation>
    <scope>NUCLEOTIDE SEQUENCE</scope>
    <source>
        <strain evidence="1">NWHC 24266-5</strain>
    </source>
</reference>
<accession>A0ACB8UMD1</accession>
<sequence length="162" mass="18148">MRVRFIQAFATVPRELFRLNNGPAVRLRARPGPTRPQGVFDLLTHNGMDDGAAQGIVAGDIPAIATAPNGASLRPNTPRQRELVEDAWGDAACVYAIPAGTRLPDDLILVHEFRTHYSLQAKRKMTVEELNDTITRFLQSDARCLTKQQWLREYPQPTEDEV</sequence>
<organism evidence="1">
    <name type="scientific">Ophidiomyces ophidiicola</name>
    <dbReference type="NCBI Taxonomy" id="1387563"/>
    <lineage>
        <taxon>Eukaryota</taxon>
        <taxon>Fungi</taxon>
        <taxon>Dikarya</taxon>
        <taxon>Ascomycota</taxon>
        <taxon>Pezizomycotina</taxon>
        <taxon>Eurotiomycetes</taxon>
        <taxon>Eurotiomycetidae</taxon>
        <taxon>Onygenales</taxon>
        <taxon>Onygenaceae</taxon>
        <taxon>Ophidiomyces</taxon>
    </lineage>
</organism>
<protein>
    <submittedName>
        <fullName evidence="1">Uncharacterized protein</fullName>
    </submittedName>
</protein>
<comment type="caution">
    <text evidence="1">The sequence shown here is derived from an EMBL/GenBank/DDBJ whole genome shotgun (WGS) entry which is preliminary data.</text>
</comment>